<organism evidence="2 3">
    <name type="scientific">Rotaria magnacalcarata</name>
    <dbReference type="NCBI Taxonomy" id="392030"/>
    <lineage>
        <taxon>Eukaryota</taxon>
        <taxon>Metazoa</taxon>
        <taxon>Spiralia</taxon>
        <taxon>Gnathifera</taxon>
        <taxon>Rotifera</taxon>
        <taxon>Eurotatoria</taxon>
        <taxon>Bdelloidea</taxon>
        <taxon>Philodinida</taxon>
        <taxon>Philodinidae</taxon>
        <taxon>Rotaria</taxon>
    </lineage>
</organism>
<feature type="transmembrane region" description="Helical" evidence="1">
    <location>
        <begin position="138"/>
        <end position="160"/>
    </location>
</feature>
<dbReference type="PANTHER" id="PTHR35270:SF2">
    <property type="entry name" value="FUSELESS, ISOFORM A"/>
    <property type="match status" value="1"/>
</dbReference>
<feature type="transmembrane region" description="Helical" evidence="1">
    <location>
        <begin position="14"/>
        <end position="34"/>
    </location>
</feature>
<sequence>MIEWLATPFSQHQVLLPTSYLLSQLICFIIYINQDRLYGYFVNEELNFFVIIILQFHSLITALNYTIQWTSLWTLLDNYTSDDWLLMLTISVASILAIILLTGHACDLVCSPFIMSFDSIKYNVRIDTPFMIEKMNRFVSHTINYVFYEFIISLLSIQAWRGSYKLLDVFLYPSDENISAIISLAIGYFSFFIIMYTQYFENSICRLSTFIYLNYPLFMQNIRHVCAFFSCVFLWRGYWILLDLHIATISFVQESPYTSYMLTIIISFIILSIMKTASSINGPMSQIDDEYNLFPLYSNCFLVKWFNHKKELNRRSSNSSKITIIYPFTITSF</sequence>
<proteinExistence type="predicted"/>
<feature type="transmembrane region" description="Helical" evidence="1">
    <location>
        <begin position="221"/>
        <end position="241"/>
    </location>
</feature>
<name>A0A815ZL57_9BILA</name>
<reference evidence="2" key="1">
    <citation type="submission" date="2021-02" db="EMBL/GenBank/DDBJ databases">
        <authorList>
            <person name="Nowell W R."/>
        </authorList>
    </citation>
    <scope>NUCLEOTIDE SEQUENCE</scope>
</reference>
<feature type="transmembrane region" description="Helical" evidence="1">
    <location>
        <begin position="46"/>
        <end position="67"/>
    </location>
</feature>
<accession>A0A815ZL57</accession>
<dbReference type="Pfam" id="PF15993">
    <property type="entry name" value="Fuseless"/>
    <property type="match status" value="1"/>
</dbReference>
<feature type="transmembrane region" description="Helical" evidence="1">
    <location>
        <begin position="87"/>
        <end position="117"/>
    </location>
</feature>
<dbReference type="InterPro" id="IPR032751">
    <property type="entry name" value="Fuseless"/>
</dbReference>
<protein>
    <submittedName>
        <fullName evidence="2">Uncharacterized protein</fullName>
    </submittedName>
</protein>
<comment type="caution">
    <text evidence="2">The sequence shown here is derived from an EMBL/GenBank/DDBJ whole genome shotgun (WGS) entry which is preliminary data.</text>
</comment>
<keyword evidence="1" id="KW-0472">Membrane</keyword>
<evidence type="ECO:0000256" key="1">
    <source>
        <dbReference type="SAM" id="Phobius"/>
    </source>
</evidence>
<dbReference type="Proteomes" id="UP000663834">
    <property type="component" value="Unassembled WGS sequence"/>
</dbReference>
<evidence type="ECO:0000313" key="3">
    <source>
        <dbReference type="Proteomes" id="UP000663834"/>
    </source>
</evidence>
<dbReference type="EMBL" id="CAJNOW010010663">
    <property type="protein sequence ID" value="CAF1584696.1"/>
    <property type="molecule type" value="Genomic_DNA"/>
</dbReference>
<dbReference type="OrthoDB" id="45313at2759"/>
<feature type="transmembrane region" description="Helical" evidence="1">
    <location>
        <begin position="180"/>
        <end position="200"/>
    </location>
</feature>
<feature type="transmembrane region" description="Helical" evidence="1">
    <location>
        <begin position="257"/>
        <end position="274"/>
    </location>
</feature>
<gene>
    <name evidence="2" type="ORF">KQP761_LOCUS20522</name>
</gene>
<keyword evidence="1" id="KW-1133">Transmembrane helix</keyword>
<dbReference type="PANTHER" id="PTHR35270">
    <property type="entry name" value="FUSELESS, ISOFORM A"/>
    <property type="match status" value="1"/>
</dbReference>
<keyword evidence="1" id="KW-0812">Transmembrane</keyword>
<evidence type="ECO:0000313" key="2">
    <source>
        <dbReference type="EMBL" id="CAF1584696.1"/>
    </source>
</evidence>
<dbReference type="AlphaFoldDB" id="A0A815ZL57"/>